<gene>
    <name evidence="3" type="ORF">AABB24_014506</name>
</gene>
<feature type="compositionally biased region" description="Basic and acidic residues" evidence="1">
    <location>
        <begin position="223"/>
        <end position="246"/>
    </location>
</feature>
<proteinExistence type="predicted"/>
<keyword evidence="4" id="KW-1185">Reference proteome</keyword>
<protein>
    <recommendedName>
        <fullName evidence="2">CCHC-type domain-containing protein</fullName>
    </recommendedName>
</protein>
<evidence type="ECO:0000259" key="2">
    <source>
        <dbReference type="SMART" id="SM00343"/>
    </source>
</evidence>
<evidence type="ECO:0000313" key="3">
    <source>
        <dbReference type="EMBL" id="KAL3361671.1"/>
    </source>
</evidence>
<dbReference type="AlphaFoldDB" id="A0ABD2TZG8"/>
<dbReference type="InterPro" id="IPR001878">
    <property type="entry name" value="Znf_CCHC"/>
</dbReference>
<name>A0ABD2TZG8_9SOLN</name>
<feature type="region of interest" description="Disordered" evidence="1">
    <location>
        <begin position="200"/>
        <end position="254"/>
    </location>
</feature>
<evidence type="ECO:0000256" key="1">
    <source>
        <dbReference type="SAM" id="MobiDB-lite"/>
    </source>
</evidence>
<feature type="domain" description="CCHC-type" evidence="2">
    <location>
        <begin position="275"/>
        <end position="291"/>
    </location>
</feature>
<comment type="caution">
    <text evidence="3">The sequence shown here is derived from an EMBL/GenBank/DDBJ whole genome shotgun (WGS) entry which is preliminary data.</text>
</comment>
<sequence length="403" mass="45947">MASNSFLGASPPMFTGENYHIWVIKMKAYLKALSLWETIETDDDPLPLGPNPTVAQMKNYEDAKSRKPKALTCLHSAVSDVIFTRIMACETPKEVWEKPKEEFDGSDRVKAVKLLTLKREFEMLRMKEGDTVKEYSAKLMDIVNKVRLFGETFPDSRVVEKMMISLPARFESKISAIEESCDLKTLSVAELISKLQAQEQRSSIRDEEVAEAAFQAQHKGKQPMKDNRRMEGDKLEKGKPRKESSKRGKFPPCSHCKRTNHQEKDCWFKGKPPIQCRFCRKMGHIEKNCRARQNQPQQNHVQQANFVEKSENEEESLFMASHKENTTNKSSWFIDSGCTSHMSHNELMFHTLDKSIKTKVRMGNGETVDALGKGSVAFQTTQGTKFIHDVLYVPSLACNLLSV</sequence>
<dbReference type="InterPro" id="IPR036875">
    <property type="entry name" value="Znf_CCHC_sf"/>
</dbReference>
<feature type="non-terminal residue" evidence="3">
    <location>
        <position position="403"/>
    </location>
</feature>
<organism evidence="3 4">
    <name type="scientific">Solanum stoloniferum</name>
    <dbReference type="NCBI Taxonomy" id="62892"/>
    <lineage>
        <taxon>Eukaryota</taxon>
        <taxon>Viridiplantae</taxon>
        <taxon>Streptophyta</taxon>
        <taxon>Embryophyta</taxon>
        <taxon>Tracheophyta</taxon>
        <taxon>Spermatophyta</taxon>
        <taxon>Magnoliopsida</taxon>
        <taxon>eudicotyledons</taxon>
        <taxon>Gunneridae</taxon>
        <taxon>Pentapetalae</taxon>
        <taxon>asterids</taxon>
        <taxon>lamiids</taxon>
        <taxon>Solanales</taxon>
        <taxon>Solanaceae</taxon>
        <taxon>Solanoideae</taxon>
        <taxon>Solaneae</taxon>
        <taxon>Solanum</taxon>
    </lineage>
</organism>
<dbReference type="SUPFAM" id="SSF57756">
    <property type="entry name" value="Retrovirus zinc finger-like domains"/>
    <property type="match status" value="1"/>
</dbReference>
<dbReference type="EMBL" id="JBJKTR010000008">
    <property type="protein sequence ID" value="KAL3361671.1"/>
    <property type="molecule type" value="Genomic_DNA"/>
</dbReference>
<feature type="domain" description="CCHC-type" evidence="2">
    <location>
        <begin position="252"/>
        <end position="268"/>
    </location>
</feature>
<dbReference type="PANTHER" id="PTHR35317:SF31">
    <property type="entry name" value="DUF4219 DOMAIN-CONTAINING PROTEIN"/>
    <property type="match status" value="1"/>
</dbReference>
<dbReference type="Pfam" id="PF22936">
    <property type="entry name" value="Pol_BBD"/>
    <property type="match status" value="1"/>
</dbReference>
<dbReference type="Gene3D" id="4.10.60.10">
    <property type="entry name" value="Zinc finger, CCHC-type"/>
    <property type="match status" value="1"/>
</dbReference>
<dbReference type="Proteomes" id="UP001627284">
    <property type="component" value="Unassembled WGS sequence"/>
</dbReference>
<dbReference type="InterPro" id="IPR054722">
    <property type="entry name" value="PolX-like_BBD"/>
</dbReference>
<dbReference type="PANTHER" id="PTHR35317">
    <property type="entry name" value="OS04G0629600 PROTEIN"/>
    <property type="match status" value="1"/>
</dbReference>
<dbReference type="Pfam" id="PF14223">
    <property type="entry name" value="Retrotran_gag_2"/>
    <property type="match status" value="1"/>
</dbReference>
<accession>A0ABD2TZG8</accession>
<reference evidence="3 4" key="1">
    <citation type="submission" date="2024-05" db="EMBL/GenBank/DDBJ databases">
        <title>De novo assembly of an allotetraploid wild potato.</title>
        <authorList>
            <person name="Hosaka A.J."/>
        </authorList>
    </citation>
    <scope>NUCLEOTIDE SEQUENCE [LARGE SCALE GENOMIC DNA]</scope>
    <source>
        <tissue evidence="3">Young leaves</tissue>
    </source>
</reference>
<evidence type="ECO:0000313" key="4">
    <source>
        <dbReference type="Proteomes" id="UP001627284"/>
    </source>
</evidence>
<dbReference type="SMART" id="SM00343">
    <property type="entry name" value="ZnF_C2HC"/>
    <property type="match status" value="2"/>
</dbReference>